<keyword evidence="5" id="KW-0963">Cytoplasm</keyword>
<feature type="compositionally biased region" description="Low complexity" evidence="6">
    <location>
        <begin position="195"/>
        <end position="222"/>
    </location>
</feature>
<dbReference type="PANTHER" id="PTHR10621">
    <property type="entry name" value="UV EXCISION REPAIR PROTEIN RAD23"/>
    <property type="match status" value="1"/>
</dbReference>
<dbReference type="Gene3D" id="3.10.20.90">
    <property type="entry name" value="Phosphatidylinositol 3-kinase Catalytic Subunit, Chain A, domain 1"/>
    <property type="match status" value="1"/>
</dbReference>
<dbReference type="GO" id="GO:0006289">
    <property type="term" value="P:nucleotide-excision repair"/>
    <property type="evidence" value="ECO:0007669"/>
    <property type="project" value="UniProtKB-UniRule"/>
</dbReference>
<dbReference type="Gene3D" id="1.10.10.540">
    <property type="entry name" value="XPC-binding domain"/>
    <property type="match status" value="1"/>
</dbReference>
<dbReference type="OrthoDB" id="419317at2759"/>
<dbReference type="PROSITE" id="PS50053">
    <property type="entry name" value="UBIQUITIN_2"/>
    <property type="match status" value="1"/>
</dbReference>
<keyword evidence="4 5" id="KW-0539">Nucleus</keyword>
<dbReference type="SMART" id="SM00727">
    <property type="entry name" value="STI1"/>
    <property type="match status" value="1"/>
</dbReference>
<keyword evidence="2 5" id="KW-0227">DNA damage</keyword>
<feature type="domain" description="Ubiquitin-like" evidence="8">
    <location>
        <begin position="1"/>
        <end position="76"/>
    </location>
</feature>
<dbReference type="FunFam" id="1.10.8.10:FF:000003">
    <property type="entry name" value="UV excision repair protein RAD23 homolog"/>
    <property type="match status" value="1"/>
</dbReference>
<feature type="compositionally biased region" description="Low complexity" evidence="6">
    <location>
        <begin position="230"/>
        <end position="245"/>
    </location>
</feature>
<evidence type="ECO:0000256" key="3">
    <source>
        <dbReference type="ARBA" id="ARBA00023204"/>
    </source>
</evidence>
<protein>
    <recommendedName>
        <fullName evidence="5">UV excision repair protein RAD23</fullName>
    </recommendedName>
</protein>
<evidence type="ECO:0000259" key="8">
    <source>
        <dbReference type="PROSITE" id="PS50053"/>
    </source>
</evidence>
<dbReference type="SMART" id="SM00213">
    <property type="entry name" value="UBQ"/>
    <property type="match status" value="1"/>
</dbReference>
<dbReference type="SUPFAM" id="SSF54236">
    <property type="entry name" value="Ubiquitin-like"/>
    <property type="match status" value="1"/>
</dbReference>
<feature type="domain" description="UBA" evidence="7">
    <location>
        <begin position="140"/>
        <end position="180"/>
    </location>
</feature>
<accession>A0A5C3QL44</accession>
<feature type="compositionally biased region" description="Gly residues" evidence="6">
    <location>
        <begin position="246"/>
        <end position="263"/>
    </location>
</feature>
<dbReference type="FunFam" id="1.10.8.10:FF:000002">
    <property type="entry name" value="UV excision repair protein RAD23 homolog"/>
    <property type="match status" value="1"/>
</dbReference>
<dbReference type="PROSITE" id="PS50030">
    <property type="entry name" value="UBA"/>
    <property type="match status" value="2"/>
</dbReference>
<gene>
    <name evidence="9" type="ORF">BDV98DRAFT_528178</name>
</gene>
<keyword evidence="3 5" id="KW-0234">DNA repair</keyword>
<dbReference type="InterPro" id="IPR015940">
    <property type="entry name" value="UBA"/>
</dbReference>
<evidence type="ECO:0000256" key="6">
    <source>
        <dbReference type="SAM" id="MobiDB-lite"/>
    </source>
</evidence>
<evidence type="ECO:0000256" key="4">
    <source>
        <dbReference type="ARBA" id="ARBA00023242"/>
    </source>
</evidence>
<dbReference type="GO" id="GO:0070628">
    <property type="term" value="F:proteasome binding"/>
    <property type="evidence" value="ECO:0007669"/>
    <property type="project" value="TreeGrafter"/>
</dbReference>
<evidence type="ECO:0000313" key="10">
    <source>
        <dbReference type="Proteomes" id="UP000305067"/>
    </source>
</evidence>
<dbReference type="EMBL" id="ML178822">
    <property type="protein sequence ID" value="TFL02492.1"/>
    <property type="molecule type" value="Genomic_DNA"/>
</dbReference>
<dbReference type="Proteomes" id="UP000305067">
    <property type="component" value="Unassembled WGS sequence"/>
</dbReference>
<feature type="region of interest" description="Disordered" evidence="6">
    <location>
        <begin position="73"/>
        <end position="110"/>
    </location>
</feature>
<feature type="domain" description="UBA" evidence="7">
    <location>
        <begin position="350"/>
        <end position="391"/>
    </location>
</feature>
<keyword evidence="10" id="KW-1185">Reference proteome</keyword>
<dbReference type="CDD" id="cd14281">
    <property type="entry name" value="UBA2_Rad23_like"/>
    <property type="match status" value="1"/>
</dbReference>
<keyword evidence="1" id="KW-0677">Repeat</keyword>
<dbReference type="STRING" id="1884261.A0A5C3QL44"/>
<dbReference type="GO" id="GO:0043161">
    <property type="term" value="P:proteasome-mediated ubiquitin-dependent protein catabolic process"/>
    <property type="evidence" value="ECO:0007669"/>
    <property type="project" value="UniProtKB-UniRule"/>
</dbReference>
<dbReference type="NCBIfam" id="TIGR00601">
    <property type="entry name" value="rad23"/>
    <property type="match status" value="1"/>
</dbReference>
<evidence type="ECO:0000313" key="9">
    <source>
        <dbReference type="EMBL" id="TFL02492.1"/>
    </source>
</evidence>
<dbReference type="AlphaFoldDB" id="A0A5C3QL44"/>
<evidence type="ECO:0000259" key="7">
    <source>
        <dbReference type="PROSITE" id="PS50030"/>
    </source>
</evidence>
<comment type="similarity">
    <text evidence="5">Belongs to the RAD23 family.</text>
</comment>
<reference evidence="9 10" key="1">
    <citation type="journal article" date="2019" name="Nat. Ecol. Evol.">
        <title>Megaphylogeny resolves global patterns of mushroom evolution.</title>
        <authorList>
            <person name="Varga T."/>
            <person name="Krizsan K."/>
            <person name="Foldi C."/>
            <person name="Dima B."/>
            <person name="Sanchez-Garcia M."/>
            <person name="Sanchez-Ramirez S."/>
            <person name="Szollosi G.J."/>
            <person name="Szarkandi J.G."/>
            <person name="Papp V."/>
            <person name="Albert L."/>
            <person name="Andreopoulos W."/>
            <person name="Angelini C."/>
            <person name="Antonin V."/>
            <person name="Barry K.W."/>
            <person name="Bougher N.L."/>
            <person name="Buchanan P."/>
            <person name="Buyck B."/>
            <person name="Bense V."/>
            <person name="Catcheside P."/>
            <person name="Chovatia M."/>
            <person name="Cooper J."/>
            <person name="Damon W."/>
            <person name="Desjardin D."/>
            <person name="Finy P."/>
            <person name="Geml J."/>
            <person name="Haridas S."/>
            <person name="Hughes K."/>
            <person name="Justo A."/>
            <person name="Karasinski D."/>
            <person name="Kautmanova I."/>
            <person name="Kiss B."/>
            <person name="Kocsube S."/>
            <person name="Kotiranta H."/>
            <person name="LaButti K.M."/>
            <person name="Lechner B.E."/>
            <person name="Liimatainen K."/>
            <person name="Lipzen A."/>
            <person name="Lukacs Z."/>
            <person name="Mihaltcheva S."/>
            <person name="Morgado L.N."/>
            <person name="Niskanen T."/>
            <person name="Noordeloos M.E."/>
            <person name="Ohm R.A."/>
            <person name="Ortiz-Santana B."/>
            <person name="Ovrebo C."/>
            <person name="Racz N."/>
            <person name="Riley R."/>
            <person name="Savchenko A."/>
            <person name="Shiryaev A."/>
            <person name="Soop K."/>
            <person name="Spirin V."/>
            <person name="Szebenyi C."/>
            <person name="Tomsovsky M."/>
            <person name="Tulloss R.E."/>
            <person name="Uehling J."/>
            <person name="Grigoriev I.V."/>
            <person name="Vagvolgyi C."/>
            <person name="Papp T."/>
            <person name="Martin F.M."/>
            <person name="Miettinen O."/>
            <person name="Hibbett D.S."/>
            <person name="Nagy L.G."/>
        </authorList>
    </citation>
    <scope>NUCLEOTIDE SEQUENCE [LARGE SCALE GENOMIC DNA]</scope>
    <source>
        <strain evidence="9 10">CBS 309.79</strain>
    </source>
</reference>
<feature type="region of interest" description="Disordered" evidence="6">
    <location>
        <begin position="192"/>
        <end position="265"/>
    </location>
</feature>
<dbReference type="Pfam" id="PF00627">
    <property type="entry name" value="UBA"/>
    <property type="match status" value="2"/>
</dbReference>
<dbReference type="PANTHER" id="PTHR10621:SF0">
    <property type="entry name" value="UV EXCISION REPAIR PROTEIN RAD23"/>
    <property type="match status" value="1"/>
</dbReference>
<evidence type="ECO:0000256" key="5">
    <source>
        <dbReference type="RuleBase" id="RU367049"/>
    </source>
</evidence>
<dbReference type="GO" id="GO:0031593">
    <property type="term" value="F:polyubiquitin modification-dependent protein binding"/>
    <property type="evidence" value="ECO:0007669"/>
    <property type="project" value="UniProtKB-UniRule"/>
</dbReference>
<dbReference type="CDD" id="cd01805">
    <property type="entry name" value="Ubl_Rad23"/>
    <property type="match status" value="1"/>
</dbReference>
<dbReference type="SMART" id="SM00165">
    <property type="entry name" value="UBA"/>
    <property type="match status" value="2"/>
</dbReference>
<dbReference type="SUPFAM" id="SSF46934">
    <property type="entry name" value="UBA-like"/>
    <property type="match status" value="2"/>
</dbReference>
<dbReference type="InterPro" id="IPR009060">
    <property type="entry name" value="UBA-like_sf"/>
</dbReference>
<dbReference type="Pfam" id="PF00240">
    <property type="entry name" value="ubiquitin"/>
    <property type="match status" value="1"/>
</dbReference>
<name>A0A5C3QL44_9AGAR</name>
<dbReference type="InterPro" id="IPR015360">
    <property type="entry name" value="XPC-bd"/>
</dbReference>
<dbReference type="GO" id="GO:0005654">
    <property type="term" value="C:nucleoplasm"/>
    <property type="evidence" value="ECO:0007669"/>
    <property type="project" value="TreeGrafter"/>
</dbReference>
<sequence>MKITVKTTQQKVFTIEAEPTDTVGTLKNKIQETQGHAIASQRIIYAGKVLADDKLIEECKFKEKDFLVLMVSKPKPTPAPKVETAPAESTSTPAAATAADTTSTPAATTAAAPAAAAPAAAPGAAAQQGLGDSNSFLSGDALQTTIASLTDMGFPRDDVLRALRASYNNPDRAVEYLTMGIPEHLQAVANPPPAAAAAGATSPGATAPPAAPAPATTGATPATPTPAAPSAPQNLFQLAQQQQASGAGGALPRSGGGGGGGGQLDLAALQNAPGLQQLRELAQQNPALIQPLIQQMAAVNPELAQSLVQNPEALMQLLGVSPDQMGGDFEMGDEEGGGGVPPGAQVVNVSEEERAAIERLEALGFSRQAVIQAYFACDKNEELAANFLFEGGFDD</sequence>
<dbReference type="FunFam" id="3.10.20.90:FF:000254">
    <property type="entry name" value="UV excision repair protein Rad23"/>
    <property type="match status" value="1"/>
</dbReference>
<dbReference type="Pfam" id="PF09280">
    <property type="entry name" value="XPC-binding"/>
    <property type="match status" value="1"/>
</dbReference>
<feature type="compositionally biased region" description="Low complexity" evidence="6">
    <location>
        <begin position="84"/>
        <end position="110"/>
    </location>
</feature>
<dbReference type="GO" id="GO:0005829">
    <property type="term" value="C:cytosol"/>
    <property type="evidence" value="ECO:0007669"/>
    <property type="project" value="TreeGrafter"/>
</dbReference>
<dbReference type="InterPro" id="IPR004806">
    <property type="entry name" value="Rad23"/>
</dbReference>
<organism evidence="9 10">
    <name type="scientific">Pterulicium gracile</name>
    <dbReference type="NCBI Taxonomy" id="1884261"/>
    <lineage>
        <taxon>Eukaryota</taxon>
        <taxon>Fungi</taxon>
        <taxon>Dikarya</taxon>
        <taxon>Basidiomycota</taxon>
        <taxon>Agaricomycotina</taxon>
        <taxon>Agaricomycetes</taxon>
        <taxon>Agaricomycetidae</taxon>
        <taxon>Agaricales</taxon>
        <taxon>Pleurotineae</taxon>
        <taxon>Pterulaceae</taxon>
        <taxon>Pterulicium</taxon>
    </lineage>
</organism>
<dbReference type="SUPFAM" id="SSF101238">
    <property type="entry name" value="XPC-binding domain"/>
    <property type="match status" value="1"/>
</dbReference>
<dbReference type="InterPro" id="IPR006636">
    <property type="entry name" value="STI1_HS-bd"/>
</dbReference>
<comment type="subcellular location">
    <subcellularLocation>
        <location evidence="5">Nucleus</location>
    </subcellularLocation>
    <subcellularLocation>
        <location evidence="5">Cytoplasm</location>
    </subcellularLocation>
</comment>
<dbReference type="Gene3D" id="1.10.8.10">
    <property type="entry name" value="DNA helicase RuvA subunit, C-terminal domain"/>
    <property type="match status" value="2"/>
</dbReference>
<evidence type="ECO:0000256" key="1">
    <source>
        <dbReference type="ARBA" id="ARBA00022737"/>
    </source>
</evidence>
<proteinExistence type="inferred from homology"/>
<comment type="function">
    <text evidence="5">Multiubiquitin chain receptor involved in modulation of proteasomal degradation. Involved in nucleotide excision repair.</text>
</comment>
<dbReference type="GO" id="GO:0043130">
    <property type="term" value="F:ubiquitin binding"/>
    <property type="evidence" value="ECO:0007669"/>
    <property type="project" value="UniProtKB-UniRule"/>
</dbReference>
<dbReference type="InterPro" id="IPR029071">
    <property type="entry name" value="Ubiquitin-like_domsf"/>
</dbReference>
<evidence type="ECO:0000256" key="2">
    <source>
        <dbReference type="ARBA" id="ARBA00022763"/>
    </source>
</evidence>
<dbReference type="PRINTS" id="PR01839">
    <property type="entry name" value="RAD23PROTEIN"/>
</dbReference>
<dbReference type="InterPro" id="IPR036353">
    <property type="entry name" value="XPC-bd_sf"/>
</dbReference>
<dbReference type="InterPro" id="IPR000626">
    <property type="entry name" value="Ubiquitin-like_dom"/>
</dbReference>
<dbReference type="GO" id="GO:0003684">
    <property type="term" value="F:damaged DNA binding"/>
    <property type="evidence" value="ECO:0007669"/>
    <property type="project" value="UniProtKB-UniRule"/>
</dbReference>